<dbReference type="Pfam" id="PF13814">
    <property type="entry name" value="Replic_Relax"/>
    <property type="match status" value="1"/>
</dbReference>
<dbReference type="InterPro" id="IPR025855">
    <property type="entry name" value="Replic_Relax"/>
</dbReference>
<dbReference type="EMBL" id="LQYT01000020">
    <property type="protein sequence ID" value="KYD21388.1"/>
    <property type="molecule type" value="Genomic_DNA"/>
</dbReference>
<accession>A0A150MA62</accession>
<sequence length="419" mass="48998">MNPIKHQIGTSKKNIVWVKDIDLEILKMLHEYRSLALYQIEYYLEQAYGIKRNTIRKKLLRWKKKKIVCSKIYTKLPTAMVYYRLDDEGIKLLKEYTIIPQNETIYSENSTNRKNTDHYFGVRDIVLKTKLLLGNLGDGLYSGSPEQFSPFVFPDWIMKFKNRTLCLELDIGTESIGIIRDKISKYHQYATRRPDENVYVLFAVIDDVDPNLKFKDFYAKDRSKRIINLKDAIIDSNVLDCSNLHVYVVSLSRVAVVAKKILTGTYPYDNLERHKLSVVSMKLLEMNDKDSYQKEELNADDFYLAEVNESLYADGHFSIRKNMEQKTVAIKVMEEGNVRDLDRLRYLALLRQEKRFKKSVDLILGVYADTDELKNDILGKPLEKTNLISTEMWMDFGEIPSMFQMVNSSRLEEVAIHES</sequence>
<reference evidence="1 2" key="1">
    <citation type="submission" date="2016-01" db="EMBL/GenBank/DDBJ databases">
        <title>Draft Genome Sequences of Seven Thermophilic Sporeformers Isolated from Foods.</title>
        <authorList>
            <person name="Berendsen E.M."/>
            <person name="Wells-Bennik M.H."/>
            <person name="Krawcyk A.O."/>
            <person name="De Jong A."/>
            <person name="Holsappel S."/>
            <person name="Eijlander R.T."/>
            <person name="Kuipers O.P."/>
        </authorList>
    </citation>
    <scope>NUCLEOTIDE SEQUENCE [LARGE SCALE GENOMIC DNA]</scope>
    <source>
        <strain evidence="1 2">B4135</strain>
    </source>
</reference>
<evidence type="ECO:0000313" key="1">
    <source>
        <dbReference type="EMBL" id="KYD21388.1"/>
    </source>
</evidence>
<proteinExistence type="predicted"/>
<dbReference type="RefSeq" id="WP_061568268.1">
    <property type="nucleotide sequence ID" value="NZ_LQYT01000020.1"/>
</dbReference>
<protein>
    <submittedName>
        <fullName evidence="1">Uncharacterized protein</fullName>
    </submittedName>
</protein>
<dbReference type="STRING" id="301148.B4135_1668"/>
<dbReference type="AlphaFoldDB" id="A0A150MA62"/>
<evidence type="ECO:0000313" key="2">
    <source>
        <dbReference type="Proteomes" id="UP000075683"/>
    </source>
</evidence>
<name>A0A150MA62_9BACI</name>
<gene>
    <name evidence="1" type="ORF">B4135_1668</name>
</gene>
<comment type="caution">
    <text evidence="1">The sequence shown here is derived from an EMBL/GenBank/DDBJ whole genome shotgun (WGS) entry which is preliminary data.</text>
</comment>
<dbReference type="Proteomes" id="UP000075683">
    <property type="component" value="Unassembled WGS sequence"/>
</dbReference>
<organism evidence="1 2">
    <name type="scientific">Caldibacillus debilis</name>
    <dbReference type="NCBI Taxonomy" id="301148"/>
    <lineage>
        <taxon>Bacteria</taxon>
        <taxon>Bacillati</taxon>
        <taxon>Bacillota</taxon>
        <taxon>Bacilli</taxon>
        <taxon>Bacillales</taxon>
        <taxon>Bacillaceae</taxon>
        <taxon>Caldibacillus</taxon>
    </lineage>
</organism>